<reference evidence="4" key="1">
    <citation type="journal article" date="2020" name="Fungal Divers.">
        <title>Resolving the Mortierellaceae phylogeny through synthesis of multi-gene phylogenetics and phylogenomics.</title>
        <authorList>
            <person name="Vandepol N."/>
            <person name="Liber J."/>
            <person name="Desiro A."/>
            <person name="Na H."/>
            <person name="Kennedy M."/>
            <person name="Barry K."/>
            <person name="Grigoriev I.V."/>
            <person name="Miller A.N."/>
            <person name="O'Donnell K."/>
            <person name="Stajich J.E."/>
            <person name="Bonito G."/>
        </authorList>
    </citation>
    <scope>NUCLEOTIDE SEQUENCE</scope>
    <source>
        <strain evidence="4">MES-2147</strain>
    </source>
</reference>
<dbReference type="PROSITE" id="PS00028">
    <property type="entry name" value="ZINC_FINGER_C2H2_1"/>
    <property type="match status" value="1"/>
</dbReference>
<sequence>MPKVILILNRCFLCEDEDSYNTPHNVRRHLITKHDLTLPARQAGQRFRNTPSTTYVAVATTGSVEHFACPSCCFSCDKKTDLKSHVKISHLPQAPSSSSSSPSSSPSSSSLMKRKRSTAEGDSTSTTSTDPELSSRKE</sequence>
<keyword evidence="1" id="KW-0479">Metal-binding</keyword>
<feature type="domain" description="C2H2-type" evidence="3">
    <location>
        <begin position="67"/>
        <end position="95"/>
    </location>
</feature>
<name>A0A9P6IQY5_9FUNG</name>
<dbReference type="SMART" id="SM00355">
    <property type="entry name" value="ZnF_C2H2"/>
    <property type="match status" value="2"/>
</dbReference>
<organism evidence="4 5">
    <name type="scientific">Modicella reniformis</name>
    <dbReference type="NCBI Taxonomy" id="1440133"/>
    <lineage>
        <taxon>Eukaryota</taxon>
        <taxon>Fungi</taxon>
        <taxon>Fungi incertae sedis</taxon>
        <taxon>Mucoromycota</taxon>
        <taxon>Mortierellomycotina</taxon>
        <taxon>Mortierellomycetes</taxon>
        <taxon>Mortierellales</taxon>
        <taxon>Mortierellaceae</taxon>
        <taxon>Modicella</taxon>
    </lineage>
</organism>
<evidence type="ECO:0000256" key="2">
    <source>
        <dbReference type="SAM" id="MobiDB-lite"/>
    </source>
</evidence>
<evidence type="ECO:0000256" key="1">
    <source>
        <dbReference type="PROSITE-ProRule" id="PRU00042"/>
    </source>
</evidence>
<evidence type="ECO:0000259" key="3">
    <source>
        <dbReference type="PROSITE" id="PS50157"/>
    </source>
</evidence>
<comment type="caution">
    <text evidence="4">The sequence shown here is derived from an EMBL/GenBank/DDBJ whole genome shotgun (WGS) entry which is preliminary data.</text>
</comment>
<dbReference type="PROSITE" id="PS50157">
    <property type="entry name" value="ZINC_FINGER_C2H2_2"/>
    <property type="match status" value="1"/>
</dbReference>
<dbReference type="OrthoDB" id="2404656at2759"/>
<feature type="non-terminal residue" evidence="4">
    <location>
        <position position="138"/>
    </location>
</feature>
<feature type="compositionally biased region" description="Low complexity" evidence="2">
    <location>
        <begin position="95"/>
        <end position="110"/>
    </location>
</feature>
<dbReference type="EMBL" id="JAAAHW010009189">
    <property type="protein sequence ID" value="KAF9943468.1"/>
    <property type="molecule type" value="Genomic_DNA"/>
</dbReference>
<keyword evidence="1" id="KW-0863">Zinc-finger</keyword>
<dbReference type="GO" id="GO:0008270">
    <property type="term" value="F:zinc ion binding"/>
    <property type="evidence" value="ECO:0007669"/>
    <property type="project" value="UniProtKB-KW"/>
</dbReference>
<proteinExistence type="predicted"/>
<feature type="compositionally biased region" description="Polar residues" evidence="2">
    <location>
        <begin position="120"/>
        <end position="132"/>
    </location>
</feature>
<gene>
    <name evidence="4" type="ORF">BGZ65_000996</name>
</gene>
<keyword evidence="5" id="KW-1185">Reference proteome</keyword>
<dbReference type="AlphaFoldDB" id="A0A9P6IQY5"/>
<dbReference type="Proteomes" id="UP000749646">
    <property type="component" value="Unassembled WGS sequence"/>
</dbReference>
<protein>
    <recommendedName>
        <fullName evidence="3">C2H2-type domain-containing protein</fullName>
    </recommendedName>
</protein>
<evidence type="ECO:0000313" key="4">
    <source>
        <dbReference type="EMBL" id="KAF9943468.1"/>
    </source>
</evidence>
<dbReference type="InterPro" id="IPR013087">
    <property type="entry name" value="Znf_C2H2_type"/>
</dbReference>
<feature type="region of interest" description="Disordered" evidence="2">
    <location>
        <begin position="87"/>
        <end position="138"/>
    </location>
</feature>
<keyword evidence="1" id="KW-0862">Zinc</keyword>
<evidence type="ECO:0000313" key="5">
    <source>
        <dbReference type="Proteomes" id="UP000749646"/>
    </source>
</evidence>
<accession>A0A9P6IQY5</accession>